<gene>
    <name evidence="5" type="ORF">CQY22_016735</name>
</gene>
<dbReference type="SUPFAM" id="SSF46689">
    <property type="entry name" value="Homeodomain-like"/>
    <property type="match status" value="1"/>
</dbReference>
<dbReference type="InterPro" id="IPR050109">
    <property type="entry name" value="HTH-type_TetR-like_transc_reg"/>
</dbReference>
<evidence type="ECO:0000259" key="4">
    <source>
        <dbReference type="PROSITE" id="PS50977"/>
    </source>
</evidence>
<proteinExistence type="predicted"/>
<comment type="caution">
    <text evidence="5">The sequence shown here is derived from an EMBL/GenBank/DDBJ whole genome shotgun (WGS) entry which is preliminary data.</text>
</comment>
<evidence type="ECO:0000313" key="5">
    <source>
        <dbReference type="EMBL" id="PIB73450.1"/>
    </source>
</evidence>
<dbReference type="EMBL" id="PDCN02000030">
    <property type="protein sequence ID" value="PIB73450.1"/>
    <property type="molecule type" value="Genomic_DNA"/>
</dbReference>
<feature type="DNA-binding region" description="H-T-H motif" evidence="2">
    <location>
        <begin position="80"/>
        <end position="99"/>
    </location>
</feature>
<organism evidence="5 6">
    <name type="scientific">Mycolicibacterium brumae</name>
    <dbReference type="NCBI Taxonomy" id="85968"/>
    <lineage>
        <taxon>Bacteria</taxon>
        <taxon>Bacillati</taxon>
        <taxon>Actinomycetota</taxon>
        <taxon>Actinomycetes</taxon>
        <taxon>Mycobacteriales</taxon>
        <taxon>Mycobacteriaceae</taxon>
        <taxon>Mycolicibacterium</taxon>
    </lineage>
</organism>
<dbReference type="InterPro" id="IPR036271">
    <property type="entry name" value="Tet_transcr_reg_TetR-rel_C_sf"/>
</dbReference>
<feature type="domain" description="HTH tetR-type" evidence="4">
    <location>
        <begin position="57"/>
        <end position="117"/>
    </location>
</feature>
<keyword evidence="6" id="KW-1185">Reference proteome</keyword>
<dbReference type="InterPro" id="IPR009057">
    <property type="entry name" value="Homeodomain-like_sf"/>
</dbReference>
<dbReference type="GO" id="GO:0003700">
    <property type="term" value="F:DNA-binding transcription factor activity"/>
    <property type="evidence" value="ECO:0007669"/>
    <property type="project" value="TreeGrafter"/>
</dbReference>
<dbReference type="GO" id="GO:0000976">
    <property type="term" value="F:transcription cis-regulatory region binding"/>
    <property type="evidence" value="ECO:0007669"/>
    <property type="project" value="TreeGrafter"/>
</dbReference>
<dbReference type="AlphaFoldDB" id="A0A2G5P5Q5"/>
<dbReference type="InterPro" id="IPR041678">
    <property type="entry name" value="TetR_C_16"/>
</dbReference>
<dbReference type="PRINTS" id="PR00455">
    <property type="entry name" value="HTHTETR"/>
</dbReference>
<dbReference type="Proteomes" id="UP000230551">
    <property type="component" value="Unassembled WGS sequence"/>
</dbReference>
<reference evidence="5 6" key="1">
    <citation type="journal article" date="2017" name="Infect. Genet. Evol.">
        <title>The new phylogeny of the genus Mycobacterium: The old and the news.</title>
        <authorList>
            <person name="Tortoli E."/>
            <person name="Fedrizzi T."/>
            <person name="Meehan C.J."/>
            <person name="Trovato A."/>
            <person name="Grottola A."/>
            <person name="Giacobazzi E."/>
            <person name="Serpini G.F."/>
            <person name="Tagliazucchi S."/>
            <person name="Fabio A."/>
            <person name="Bettua C."/>
            <person name="Bertorelli R."/>
            <person name="Frascaro F."/>
            <person name="De Sanctis V."/>
            <person name="Pecorari M."/>
            <person name="Jousson O."/>
            <person name="Segata N."/>
            <person name="Cirillo D.M."/>
        </authorList>
    </citation>
    <scope>NUCLEOTIDE SEQUENCE [LARGE SCALE GENOMIC DNA]</scope>
    <source>
        <strain evidence="5 6">CIP1034565</strain>
    </source>
</reference>
<dbReference type="Pfam" id="PF00440">
    <property type="entry name" value="TetR_N"/>
    <property type="match status" value="1"/>
</dbReference>
<dbReference type="Gene3D" id="1.10.357.10">
    <property type="entry name" value="Tetracycline Repressor, domain 2"/>
    <property type="match status" value="1"/>
</dbReference>
<dbReference type="InterPro" id="IPR001647">
    <property type="entry name" value="HTH_TetR"/>
</dbReference>
<dbReference type="SUPFAM" id="SSF48498">
    <property type="entry name" value="Tetracyclin repressor-like, C-terminal domain"/>
    <property type="match status" value="1"/>
</dbReference>
<name>A0A2G5P5Q5_9MYCO</name>
<dbReference type="PANTHER" id="PTHR30055">
    <property type="entry name" value="HTH-TYPE TRANSCRIPTIONAL REGULATOR RUTR"/>
    <property type="match status" value="1"/>
</dbReference>
<feature type="region of interest" description="Disordered" evidence="3">
    <location>
        <begin position="26"/>
        <end position="59"/>
    </location>
</feature>
<accession>A0A2G5P5Q5</accession>
<protein>
    <submittedName>
        <fullName evidence="5">TetR/AcrR family transcriptional regulator</fullName>
    </submittedName>
</protein>
<evidence type="ECO:0000256" key="2">
    <source>
        <dbReference type="PROSITE-ProRule" id="PRU00335"/>
    </source>
</evidence>
<dbReference type="OrthoDB" id="3210235at2"/>
<keyword evidence="1 2" id="KW-0238">DNA-binding</keyword>
<dbReference type="PANTHER" id="PTHR30055:SF235">
    <property type="entry name" value="TRANSCRIPTIONAL REGULATORY PROTEIN"/>
    <property type="match status" value="1"/>
</dbReference>
<dbReference type="Gene3D" id="1.10.10.60">
    <property type="entry name" value="Homeodomain-like"/>
    <property type="match status" value="1"/>
</dbReference>
<dbReference type="Pfam" id="PF17920">
    <property type="entry name" value="TetR_C_16"/>
    <property type="match status" value="1"/>
</dbReference>
<dbReference type="STRING" id="85968.GCA_900073015_00545"/>
<evidence type="ECO:0000256" key="3">
    <source>
        <dbReference type="SAM" id="MobiDB-lite"/>
    </source>
</evidence>
<dbReference type="PROSITE" id="PS50977">
    <property type="entry name" value="HTH_TETR_2"/>
    <property type="match status" value="1"/>
</dbReference>
<sequence length="243" mass="25532">MGNPGAAAGHPAAPDRPARRLRHGLLRRGARPGGGHPAPADAVSVEARRPGRPAGGSDTRARILTTAREMFARNGANGTTIRGIAAEANVDPALVHHYFGSKAQLFAAAVDIPVDPQRIITALSAAPTEQLGHTVATVVLTMWDSELGPRLKAILRDALAGGSPGMIGAFLRDVVTQAVVPRIDDPAGTGIIRAEFAVTQVLGVLMARHILELQPFAGLPLEQVIETIAPNLQRYFTGEITTR</sequence>
<evidence type="ECO:0000256" key="1">
    <source>
        <dbReference type="ARBA" id="ARBA00023125"/>
    </source>
</evidence>
<evidence type="ECO:0000313" key="6">
    <source>
        <dbReference type="Proteomes" id="UP000230551"/>
    </source>
</evidence>